<dbReference type="InterPro" id="IPR006029">
    <property type="entry name" value="Neurotrans-gated_channel_TM"/>
</dbReference>
<dbReference type="AlphaFoldDB" id="V8P0H6"/>
<dbReference type="OrthoDB" id="203862at2759"/>
<evidence type="ECO:0000256" key="12">
    <source>
        <dbReference type="ARBA" id="ARBA00023303"/>
    </source>
</evidence>
<evidence type="ECO:0000256" key="5">
    <source>
        <dbReference type="ARBA" id="ARBA00023157"/>
    </source>
</evidence>
<evidence type="ECO:0000256" key="9">
    <source>
        <dbReference type="ARBA" id="ARBA00023214"/>
    </source>
</evidence>
<evidence type="ECO:0000256" key="2">
    <source>
        <dbReference type="ARBA" id="ARBA00022475"/>
    </source>
</evidence>
<keyword evidence="1" id="KW-0813">Transport</keyword>
<dbReference type="SUPFAM" id="SSF90112">
    <property type="entry name" value="Neurotransmitter-gated ion-channel transmembrane pore"/>
    <property type="match status" value="1"/>
</dbReference>
<comment type="subcellular location">
    <subcellularLocation>
        <location evidence="13">Postsynaptic cell membrane</location>
        <topology evidence="13">Multi-pass membrane protein</topology>
    </subcellularLocation>
</comment>
<accession>V8P0H6</accession>
<sequence>MYEWTHAPARSVVVAKDGSRLNQYDLMGQTVDSGIVQSSTGEYVVMTTHFHLKRKIGYFVIQTYLPCIMTVILSQVSFWLNRESVPARTVFGVTTVLTMTTLSISARNSLPKVAYATAMDWFIAVCYAFVFSALIEFATVNYFTKRGYAWDGKSVVPEKFRAVFQIAVKDKITHACYLLRDYQATADICETAITHQNPQKEFSYHPLITI</sequence>
<evidence type="ECO:0000256" key="4">
    <source>
        <dbReference type="ARBA" id="ARBA00023065"/>
    </source>
</evidence>
<gene>
    <name evidence="16" type="primary">GABRA1</name>
    <name evidence="16" type="ORF">L345_06790</name>
</gene>
<keyword evidence="14" id="KW-0812">Transmembrane</keyword>
<keyword evidence="3" id="KW-0770">Synapse</keyword>
<dbReference type="GO" id="GO:0005254">
    <property type="term" value="F:chloride channel activity"/>
    <property type="evidence" value="ECO:0007669"/>
    <property type="project" value="UniProtKB-KW"/>
</dbReference>
<organism evidence="16 17">
    <name type="scientific">Ophiophagus hannah</name>
    <name type="common">King cobra</name>
    <name type="synonym">Naja hannah</name>
    <dbReference type="NCBI Taxonomy" id="8665"/>
    <lineage>
        <taxon>Eukaryota</taxon>
        <taxon>Metazoa</taxon>
        <taxon>Chordata</taxon>
        <taxon>Craniata</taxon>
        <taxon>Vertebrata</taxon>
        <taxon>Euteleostomi</taxon>
        <taxon>Lepidosauria</taxon>
        <taxon>Squamata</taxon>
        <taxon>Bifurcata</taxon>
        <taxon>Unidentata</taxon>
        <taxon>Episquamata</taxon>
        <taxon>Toxicofera</taxon>
        <taxon>Serpentes</taxon>
        <taxon>Colubroidea</taxon>
        <taxon>Elapidae</taxon>
        <taxon>Elapinae</taxon>
        <taxon>Ophiophagus</taxon>
    </lineage>
</organism>
<dbReference type="Gene3D" id="1.20.58.390">
    <property type="entry name" value="Neurotransmitter-gated ion-channel transmembrane domain"/>
    <property type="match status" value="1"/>
</dbReference>
<dbReference type="InterPro" id="IPR036734">
    <property type="entry name" value="Neur_chan_lig-bd_sf"/>
</dbReference>
<keyword evidence="5" id="KW-1015">Disulfide bond</keyword>
<feature type="transmembrane region" description="Helical" evidence="14">
    <location>
        <begin position="56"/>
        <end position="80"/>
    </location>
</feature>
<keyword evidence="14" id="KW-1133">Transmembrane helix</keyword>
<feature type="non-terminal residue" evidence="16">
    <location>
        <position position="1"/>
    </location>
</feature>
<reference evidence="16 17" key="1">
    <citation type="journal article" date="2013" name="Proc. Natl. Acad. Sci. U.S.A.">
        <title>The king cobra genome reveals dynamic gene evolution and adaptation in the snake venom system.</title>
        <authorList>
            <person name="Vonk F.J."/>
            <person name="Casewell N.R."/>
            <person name="Henkel C.V."/>
            <person name="Heimberg A.M."/>
            <person name="Jansen H.J."/>
            <person name="McCleary R.J."/>
            <person name="Kerkkamp H.M."/>
            <person name="Vos R.A."/>
            <person name="Guerreiro I."/>
            <person name="Calvete J.J."/>
            <person name="Wuster W."/>
            <person name="Woods A.E."/>
            <person name="Logan J.M."/>
            <person name="Harrison R.A."/>
            <person name="Castoe T.A."/>
            <person name="de Koning A.P."/>
            <person name="Pollock D.D."/>
            <person name="Yandell M."/>
            <person name="Calderon D."/>
            <person name="Renjifo C."/>
            <person name="Currier R.B."/>
            <person name="Salgado D."/>
            <person name="Pla D."/>
            <person name="Sanz L."/>
            <person name="Hyder A.S."/>
            <person name="Ribeiro J.M."/>
            <person name="Arntzen J.W."/>
            <person name="van den Thillart G.E."/>
            <person name="Boetzer M."/>
            <person name="Pirovano W."/>
            <person name="Dirks R.P."/>
            <person name="Spaink H.P."/>
            <person name="Duboule D."/>
            <person name="McGlinn E."/>
            <person name="Kini R.M."/>
            <person name="Richardson M.K."/>
        </authorList>
    </citation>
    <scope>NUCLEOTIDE SEQUENCE</scope>
    <source>
        <tissue evidence="16">Blood</tissue>
    </source>
</reference>
<keyword evidence="7" id="KW-0869">Chloride channel</keyword>
<feature type="domain" description="Neurotransmitter-gated ion-channel transmembrane" evidence="15">
    <location>
        <begin position="63"/>
        <end position="147"/>
    </location>
</feature>
<dbReference type="InterPro" id="IPR001390">
    <property type="entry name" value="GABAAa_rcpt"/>
</dbReference>
<dbReference type="Gene3D" id="2.70.170.10">
    <property type="entry name" value="Neurotransmitter-gated ion-channel ligand-binding domain"/>
    <property type="match status" value="1"/>
</dbReference>
<evidence type="ECO:0000259" key="15">
    <source>
        <dbReference type="Pfam" id="PF02932"/>
    </source>
</evidence>
<comment type="caution">
    <text evidence="16">The sequence shown here is derived from an EMBL/GenBank/DDBJ whole genome shotgun (WGS) entry which is preliminary data.</text>
</comment>
<keyword evidence="4" id="KW-0406">Ion transport</keyword>
<protein>
    <submittedName>
        <fullName evidence="16">Gamma-aminobutyric acid receptor subunit alpha-1</fullName>
    </submittedName>
</protein>
<evidence type="ECO:0000256" key="1">
    <source>
        <dbReference type="ARBA" id="ARBA00022448"/>
    </source>
</evidence>
<evidence type="ECO:0000256" key="6">
    <source>
        <dbReference type="ARBA" id="ARBA00023170"/>
    </source>
</evidence>
<keyword evidence="14" id="KW-0472">Membrane</keyword>
<keyword evidence="17" id="KW-1185">Reference proteome</keyword>
<dbReference type="InterPro" id="IPR036719">
    <property type="entry name" value="Neuro-gated_channel_TM_sf"/>
</dbReference>
<keyword evidence="11" id="KW-1071">Ligand-gated ion channel</keyword>
<dbReference type="InterPro" id="IPR038050">
    <property type="entry name" value="Neuro_actylchol_rec"/>
</dbReference>
<dbReference type="EMBL" id="AZIM01001299">
    <property type="protein sequence ID" value="ETE67423.1"/>
    <property type="molecule type" value="Genomic_DNA"/>
</dbReference>
<evidence type="ECO:0000256" key="8">
    <source>
        <dbReference type="ARBA" id="ARBA00023180"/>
    </source>
</evidence>
<evidence type="ECO:0000313" key="16">
    <source>
        <dbReference type="EMBL" id="ETE67423.1"/>
    </source>
</evidence>
<keyword evidence="9" id="KW-0868">Chloride</keyword>
<evidence type="ECO:0000256" key="13">
    <source>
        <dbReference type="ARBA" id="ARBA00034104"/>
    </source>
</evidence>
<keyword evidence="8" id="KW-0325">Glycoprotein</keyword>
<evidence type="ECO:0000256" key="14">
    <source>
        <dbReference type="SAM" id="Phobius"/>
    </source>
</evidence>
<dbReference type="InterPro" id="IPR006201">
    <property type="entry name" value="Neur_channel"/>
</dbReference>
<dbReference type="GO" id="GO:0005230">
    <property type="term" value="F:extracellular ligand-gated monoatomic ion channel activity"/>
    <property type="evidence" value="ECO:0007669"/>
    <property type="project" value="InterPro"/>
</dbReference>
<keyword evidence="6 16" id="KW-0675">Receptor</keyword>
<dbReference type="PANTHER" id="PTHR18945">
    <property type="entry name" value="NEUROTRANSMITTER GATED ION CHANNEL"/>
    <property type="match status" value="1"/>
</dbReference>
<proteinExistence type="predicted"/>
<evidence type="ECO:0000313" key="17">
    <source>
        <dbReference type="Proteomes" id="UP000018936"/>
    </source>
</evidence>
<dbReference type="FunFam" id="1.20.58.390:FF:000002">
    <property type="entry name" value="Putative gamma-aminobutyric acid receptor subunit alpha-5"/>
    <property type="match status" value="1"/>
</dbReference>
<dbReference type="PRINTS" id="PR00253">
    <property type="entry name" value="GABAARECEPTR"/>
</dbReference>
<keyword evidence="12" id="KW-0407">Ion channel</keyword>
<evidence type="ECO:0000256" key="3">
    <source>
        <dbReference type="ARBA" id="ARBA00023018"/>
    </source>
</evidence>
<keyword evidence="10" id="KW-0628">Postsynaptic cell membrane</keyword>
<dbReference type="GO" id="GO:0034707">
    <property type="term" value="C:chloride channel complex"/>
    <property type="evidence" value="ECO:0007669"/>
    <property type="project" value="UniProtKB-KW"/>
</dbReference>
<dbReference type="InterPro" id="IPR006028">
    <property type="entry name" value="GABAA/Glycine_rcpt"/>
</dbReference>
<dbReference type="Proteomes" id="UP000018936">
    <property type="component" value="Unassembled WGS sequence"/>
</dbReference>
<dbReference type="GO" id="GO:0045211">
    <property type="term" value="C:postsynaptic membrane"/>
    <property type="evidence" value="ECO:0007669"/>
    <property type="project" value="UniProtKB-SubCell"/>
</dbReference>
<dbReference type="Pfam" id="PF02932">
    <property type="entry name" value="Neur_chan_memb"/>
    <property type="match status" value="1"/>
</dbReference>
<feature type="transmembrane region" description="Helical" evidence="14">
    <location>
        <begin position="121"/>
        <end position="143"/>
    </location>
</feature>
<name>V8P0H6_OPHHA</name>
<evidence type="ECO:0000256" key="7">
    <source>
        <dbReference type="ARBA" id="ARBA00023173"/>
    </source>
</evidence>
<keyword evidence="2" id="KW-1003">Cell membrane</keyword>
<evidence type="ECO:0000256" key="11">
    <source>
        <dbReference type="ARBA" id="ARBA00023286"/>
    </source>
</evidence>
<dbReference type="GO" id="GO:0004890">
    <property type="term" value="F:GABA-A receptor activity"/>
    <property type="evidence" value="ECO:0007669"/>
    <property type="project" value="InterPro"/>
</dbReference>
<dbReference type="PRINTS" id="PR01079">
    <property type="entry name" value="GABAARALPHA"/>
</dbReference>
<evidence type="ECO:0000256" key="10">
    <source>
        <dbReference type="ARBA" id="ARBA00023257"/>
    </source>
</evidence>